<gene>
    <name evidence="2" type="ORF">AARAC_002754</name>
</gene>
<keyword evidence="3" id="KW-1185">Reference proteome</keyword>
<evidence type="ECO:0000313" key="2">
    <source>
        <dbReference type="EMBL" id="PIG69616.1"/>
    </source>
</evidence>
<name>A0A2G7EML6_9EURO</name>
<evidence type="ECO:0000313" key="3">
    <source>
        <dbReference type="Proteomes" id="UP000231358"/>
    </source>
</evidence>
<evidence type="ECO:0000259" key="1">
    <source>
        <dbReference type="Pfam" id="PF01636"/>
    </source>
</evidence>
<dbReference type="AlphaFoldDB" id="A0A2G7EML6"/>
<accession>A0A2G7EML6</accession>
<dbReference type="PANTHER" id="PTHR36091">
    <property type="entry name" value="ALTERED INHERITANCE OF MITOCHONDRIA PROTEIN 9, MITOCHONDRIAL"/>
    <property type="match status" value="1"/>
</dbReference>
<dbReference type="InterPro" id="IPR051035">
    <property type="entry name" value="Mito_inheritance_9"/>
</dbReference>
<dbReference type="Pfam" id="PF01636">
    <property type="entry name" value="APH"/>
    <property type="match status" value="1"/>
</dbReference>
<dbReference type="InterPro" id="IPR011009">
    <property type="entry name" value="Kinase-like_dom_sf"/>
</dbReference>
<sequence length="579" mass="65276">MRAFPVATFKNVPNAAPRPGLSLGYSLIRRYSHADRHPMHQTLSDVKGKTDQYALVQSRGMIEILNTTDGLHALSRFTSGRWLWREQQQLACRYVKFELQELLGIAASVVAAQSCARVLKTSEGQYNKVFLLTMDNGREIVAKLPNPNAGRPHFTTASEVATMDFLRNVLNLPVPQVYAWSSRVTGNPVGAEYILMEKQTGVMLSDILAATKFNGFGSLYYKVDIHSSVDTSPLYVDNSGKEVQSTKFAIGPTNHRAFFDFGRGLLDIDRGPWTSAVEFATAVAKREIATVKSELKYPLMPEGLFYGPRQYQPIAAKKLSTLHNYLKVAPYTLPENSATHASVLWHGDLNLQNIFVDPKESTRILGIIDWQPVSLSPLFTQATRPAFLEYNGPLPETLDKVRLPENFESLNPAEQQKAKALHQAQTLHNLYLARTRQINPVVFEGQKTLRHQVSVIPGLTIMDYGPCLNSLLRDIQKEWPSIVGKGLDEASSIPCPLQFSAHEVQEQERDEELWAQGVGLMEEFTGDTGCFKHWDGRVNEQDYDLSRKQLDEGVERFLQREARNEEERKEWLEALPFVD</sequence>
<dbReference type="SUPFAM" id="SSF56112">
    <property type="entry name" value="Protein kinase-like (PK-like)"/>
    <property type="match status" value="1"/>
</dbReference>
<feature type="domain" description="Aminoglycoside phosphotransferase" evidence="1">
    <location>
        <begin position="330"/>
        <end position="377"/>
    </location>
</feature>
<reference evidence="2 3" key="1">
    <citation type="submission" date="2017-05" db="EMBL/GenBank/DDBJ databases">
        <title>Genome sequence for an aflatoxigenic pathogen of Argentinian peanut, Aspergillus arachidicola.</title>
        <authorList>
            <person name="Moore G."/>
            <person name="Beltz S.B."/>
            <person name="Mack B.M."/>
        </authorList>
    </citation>
    <scope>NUCLEOTIDE SEQUENCE [LARGE SCALE GENOMIC DNA]</scope>
    <source>
        <strain evidence="2 3">CBS 117610</strain>
    </source>
</reference>
<dbReference type="Gene3D" id="3.90.1200.10">
    <property type="match status" value="1"/>
</dbReference>
<protein>
    <submittedName>
        <fullName evidence="2">Mitochondrial protein Fmp29</fullName>
    </submittedName>
</protein>
<dbReference type="InterPro" id="IPR002575">
    <property type="entry name" value="Aminoglycoside_PTrfase"/>
</dbReference>
<dbReference type="EMBL" id="NEXV01000720">
    <property type="protein sequence ID" value="PIG69616.1"/>
    <property type="molecule type" value="Genomic_DNA"/>
</dbReference>
<comment type="caution">
    <text evidence="2">The sequence shown here is derived from an EMBL/GenBank/DDBJ whole genome shotgun (WGS) entry which is preliminary data.</text>
</comment>
<dbReference type="Proteomes" id="UP000231358">
    <property type="component" value="Unassembled WGS sequence"/>
</dbReference>
<proteinExistence type="predicted"/>
<organism evidence="2 3">
    <name type="scientific">Aspergillus arachidicola</name>
    <dbReference type="NCBI Taxonomy" id="656916"/>
    <lineage>
        <taxon>Eukaryota</taxon>
        <taxon>Fungi</taxon>
        <taxon>Dikarya</taxon>
        <taxon>Ascomycota</taxon>
        <taxon>Pezizomycotina</taxon>
        <taxon>Eurotiomycetes</taxon>
        <taxon>Eurotiomycetidae</taxon>
        <taxon>Eurotiales</taxon>
        <taxon>Aspergillaceae</taxon>
        <taxon>Aspergillus</taxon>
        <taxon>Aspergillus subgen. Circumdati</taxon>
    </lineage>
</organism>
<dbReference type="PANTHER" id="PTHR36091:SF2">
    <property type="entry name" value="AMINOGLYCOSIDE PHOSPHOTRANSFERASE DOMAIN-CONTAINING PROTEIN"/>
    <property type="match status" value="1"/>
</dbReference>
<dbReference type="GO" id="GO:0005739">
    <property type="term" value="C:mitochondrion"/>
    <property type="evidence" value="ECO:0007669"/>
    <property type="project" value="TreeGrafter"/>
</dbReference>